<name>A0A2J7PYV2_9NEOP</name>
<evidence type="ECO:0000313" key="1">
    <source>
        <dbReference type="EMBL" id="PNF21508.1"/>
    </source>
</evidence>
<comment type="caution">
    <text evidence="1">The sequence shown here is derived from an EMBL/GenBank/DDBJ whole genome shotgun (WGS) entry which is preliminary data.</text>
</comment>
<protein>
    <submittedName>
        <fullName evidence="1">Uncharacterized protein</fullName>
    </submittedName>
</protein>
<gene>
    <name evidence="1" type="ORF">B7P43_G13538</name>
</gene>
<keyword evidence="2" id="KW-1185">Reference proteome</keyword>
<sequence length="49" mass="5760">MREKDSHKYARFINEFLVFSDIDFVLLTARKEACSYGLCPYLTLTLLNL</sequence>
<dbReference type="InParanoid" id="A0A2J7PYV2"/>
<evidence type="ECO:0000313" key="2">
    <source>
        <dbReference type="Proteomes" id="UP000235965"/>
    </source>
</evidence>
<proteinExistence type="predicted"/>
<dbReference type="Proteomes" id="UP000235965">
    <property type="component" value="Unassembled WGS sequence"/>
</dbReference>
<dbReference type="EMBL" id="NEVH01020342">
    <property type="protein sequence ID" value="PNF21508.1"/>
    <property type="molecule type" value="Genomic_DNA"/>
</dbReference>
<reference evidence="1 2" key="1">
    <citation type="submission" date="2017-12" db="EMBL/GenBank/DDBJ databases">
        <title>Hemimetabolous genomes reveal molecular basis of termite eusociality.</title>
        <authorList>
            <person name="Harrison M.C."/>
            <person name="Jongepier E."/>
            <person name="Robertson H.M."/>
            <person name="Arning N."/>
            <person name="Bitard-Feildel T."/>
            <person name="Chao H."/>
            <person name="Childers C.P."/>
            <person name="Dinh H."/>
            <person name="Doddapaneni H."/>
            <person name="Dugan S."/>
            <person name="Gowin J."/>
            <person name="Greiner C."/>
            <person name="Han Y."/>
            <person name="Hu H."/>
            <person name="Hughes D.S.T."/>
            <person name="Huylmans A.-K."/>
            <person name="Kemena C."/>
            <person name="Kremer L.P.M."/>
            <person name="Lee S.L."/>
            <person name="Lopez-Ezquerra A."/>
            <person name="Mallet L."/>
            <person name="Monroy-Kuhn J.M."/>
            <person name="Moser A."/>
            <person name="Murali S.C."/>
            <person name="Muzny D.M."/>
            <person name="Otani S."/>
            <person name="Piulachs M.-D."/>
            <person name="Poelchau M."/>
            <person name="Qu J."/>
            <person name="Schaub F."/>
            <person name="Wada-Katsumata A."/>
            <person name="Worley K.C."/>
            <person name="Xie Q."/>
            <person name="Ylla G."/>
            <person name="Poulsen M."/>
            <person name="Gibbs R.A."/>
            <person name="Schal C."/>
            <person name="Richards S."/>
            <person name="Belles X."/>
            <person name="Korb J."/>
            <person name="Bornberg-Bauer E."/>
        </authorList>
    </citation>
    <scope>NUCLEOTIDE SEQUENCE [LARGE SCALE GENOMIC DNA]</scope>
    <source>
        <tissue evidence="1">Whole body</tissue>
    </source>
</reference>
<dbReference type="AlphaFoldDB" id="A0A2J7PYV2"/>
<accession>A0A2J7PYV2</accession>
<organism evidence="1 2">
    <name type="scientific">Cryptotermes secundus</name>
    <dbReference type="NCBI Taxonomy" id="105785"/>
    <lineage>
        <taxon>Eukaryota</taxon>
        <taxon>Metazoa</taxon>
        <taxon>Ecdysozoa</taxon>
        <taxon>Arthropoda</taxon>
        <taxon>Hexapoda</taxon>
        <taxon>Insecta</taxon>
        <taxon>Pterygota</taxon>
        <taxon>Neoptera</taxon>
        <taxon>Polyneoptera</taxon>
        <taxon>Dictyoptera</taxon>
        <taxon>Blattodea</taxon>
        <taxon>Blattoidea</taxon>
        <taxon>Termitoidae</taxon>
        <taxon>Kalotermitidae</taxon>
        <taxon>Cryptotermitinae</taxon>
        <taxon>Cryptotermes</taxon>
    </lineage>
</organism>